<dbReference type="InterPro" id="IPR018490">
    <property type="entry name" value="cNMP-bd_dom_sf"/>
</dbReference>
<dbReference type="Gene3D" id="1.10.8.60">
    <property type="match status" value="1"/>
</dbReference>
<evidence type="ECO:0000256" key="4">
    <source>
        <dbReference type="ARBA" id="ARBA00023125"/>
    </source>
</evidence>
<feature type="domain" description="Cyclic nucleotide-binding" evidence="6">
    <location>
        <begin position="20"/>
        <end position="118"/>
    </location>
</feature>
<keyword evidence="2" id="KW-0067">ATP-binding</keyword>
<dbReference type="Pfam" id="PF25601">
    <property type="entry name" value="AAA_lid_14"/>
    <property type="match status" value="1"/>
</dbReference>
<dbReference type="PANTHER" id="PTHR32071">
    <property type="entry name" value="TRANSCRIPTIONAL REGULATORY PROTEIN"/>
    <property type="match status" value="1"/>
</dbReference>
<dbReference type="Gene3D" id="1.10.10.60">
    <property type="entry name" value="Homeodomain-like"/>
    <property type="match status" value="1"/>
</dbReference>
<dbReference type="Pfam" id="PF00158">
    <property type="entry name" value="Sigma54_activat"/>
    <property type="match status" value="1"/>
</dbReference>
<organism evidence="8 9">
    <name type="scientific">Flagellimonas algicola</name>
    <dbReference type="NCBI Taxonomy" id="2583815"/>
    <lineage>
        <taxon>Bacteria</taxon>
        <taxon>Pseudomonadati</taxon>
        <taxon>Bacteroidota</taxon>
        <taxon>Flavobacteriia</taxon>
        <taxon>Flavobacteriales</taxon>
        <taxon>Flavobacteriaceae</taxon>
        <taxon>Flagellimonas</taxon>
    </lineage>
</organism>
<proteinExistence type="predicted"/>
<sequence length="618" mass="69618">MTDSNLNQQQWVDFLKKVTFFSEVGKSSLLQLCKNLTKEHYEKNDCIIQKGDVGDAMYVICEGKVKVHDKDHLYITLSQSDCFGEYALIDDEPRSASVTAMEETTLLKIGTTHFVELITADRGFAQGILSVLIKRHRELDIIQERLTVSKRDLELANSKMLGLINGAMDAIIMFDSNFRILLANASAKEILENEDVIQRNILFFMDEESAHLLERLVTEDLDGEGKSMNTYLPKVVKVIGSKETATLNEGTISRYGNEKKSFYTLILRNIDERLQAESKINSLTTQTQYLQEEIKELTSGYGIIAKHRSMKKVLDLIEQVAHTGATVLIQGETGTGKELVARAIHMASDRNEKPLIRINCGAIPENLIESELFGHEKGAFTGATATRKGRFLLADKGTIFLDEIGELPLALQPKLLRVIQEGEFDPVGSSDTVKVDVRIIAATHRDLLKFSMEGKFREDLFYRLNVFPIQVPALRDRGSDVCLIANQIMGQYSAKLNKEIDLLTKEQEKLFLDYVWPGNVRELQNLVERAIIVSQNGQVDWESIIPNPTKEQSINSETEVDYIFTSQEWVAMEKENILRALRKTNWKISGEKGAAMLLGLRPTTLTSKIKALGITRPV</sequence>
<dbReference type="Proteomes" id="UP000751614">
    <property type="component" value="Unassembled WGS sequence"/>
</dbReference>
<dbReference type="InterPro" id="IPR018488">
    <property type="entry name" value="cNMP-bd_CS"/>
</dbReference>
<feature type="domain" description="Sigma-54 factor interaction" evidence="7">
    <location>
        <begin position="303"/>
        <end position="532"/>
    </location>
</feature>
<dbReference type="PROSITE" id="PS00688">
    <property type="entry name" value="SIGMA54_INTERACT_3"/>
    <property type="match status" value="1"/>
</dbReference>
<dbReference type="InterPro" id="IPR014710">
    <property type="entry name" value="RmlC-like_jellyroll"/>
</dbReference>
<evidence type="ECO:0000256" key="1">
    <source>
        <dbReference type="ARBA" id="ARBA00022741"/>
    </source>
</evidence>
<dbReference type="InterPro" id="IPR027417">
    <property type="entry name" value="P-loop_NTPase"/>
</dbReference>
<dbReference type="NCBIfam" id="TIGR00229">
    <property type="entry name" value="sensory_box"/>
    <property type="match status" value="1"/>
</dbReference>
<keyword evidence="5" id="KW-0804">Transcription</keyword>
<evidence type="ECO:0000313" key="8">
    <source>
        <dbReference type="EMBL" id="TMU57000.1"/>
    </source>
</evidence>
<protein>
    <submittedName>
        <fullName evidence="8">Cyclic nucleotide-binding domain-containing protein</fullName>
    </submittedName>
</protein>
<evidence type="ECO:0000256" key="2">
    <source>
        <dbReference type="ARBA" id="ARBA00022840"/>
    </source>
</evidence>
<accession>A0ABY2WPT5</accession>
<dbReference type="Pfam" id="PF00027">
    <property type="entry name" value="cNMP_binding"/>
    <property type="match status" value="1"/>
</dbReference>
<dbReference type="PROSITE" id="PS00889">
    <property type="entry name" value="CNMP_BINDING_2"/>
    <property type="match status" value="1"/>
</dbReference>
<dbReference type="InterPro" id="IPR000014">
    <property type="entry name" value="PAS"/>
</dbReference>
<dbReference type="InterPro" id="IPR003593">
    <property type="entry name" value="AAA+_ATPase"/>
</dbReference>
<dbReference type="SUPFAM" id="SSF55785">
    <property type="entry name" value="PYP-like sensor domain (PAS domain)"/>
    <property type="match status" value="1"/>
</dbReference>
<dbReference type="InterPro" id="IPR002078">
    <property type="entry name" value="Sigma_54_int"/>
</dbReference>
<keyword evidence="9" id="KW-1185">Reference proteome</keyword>
<dbReference type="PROSITE" id="PS00675">
    <property type="entry name" value="SIGMA54_INTERACT_1"/>
    <property type="match status" value="1"/>
</dbReference>
<reference evidence="8 9" key="1">
    <citation type="submission" date="2019-05" db="EMBL/GenBank/DDBJ databases">
        <title>Flagellimonas sp. AsT0115, sp. nov., isolated from a marine red algae, Asparagopsis taxiformis.</title>
        <authorList>
            <person name="Kim J."/>
            <person name="Jeong S.E."/>
            <person name="Jeon C.O."/>
        </authorList>
    </citation>
    <scope>NUCLEOTIDE SEQUENCE [LARGE SCALE GENOMIC DNA]</scope>
    <source>
        <strain evidence="8 9">AsT0115</strain>
    </source>
</reference>
<dbReference type="PROSITE" id="PS00676">
    <property type="entry name" value="SIGMA54_INTERACT_2"/>
    <property type="match status" value="1"/>
</dbReference>
<keyword evidence="4" id="KW-0238">DNA-binding</keyword>
<dbReference type="InterPro" id="IPR000595">
    <property type="entry name" value="cNMP-bd_dom"/>
</dbReference>
<dbReference type="Gene3D" id="3.40.50.300">
    <property type="entry name" value="P-loop containing nucleotide triphosphate hydrolases"/>
    <property type="match status" value="1"/>
</dbReference>
<dbReference type="EMBL" id="VCNI01000001">
    <property type="protein sequence ID" value="TMU57000.1"/>
    <property type="molecule type" value="Genomic_DNA"/>
</dbReference>
<dbReference type="InterPro" id="IPR058031">
    <property type="entry name" value="AAA_lid_NorR"/>
</dbReference>
<dbReference type="PROSITE" id="PS50045">
    <property type="entry name" value="SIGMA54_INTERACT_4"/>
    <property type="match status" value="1"/>
</dbReference>
<dbReference type="CDD" id="cd00130">
    <property type="entry name" value="PAS"/>
    <property type="match status" value="1"/>
</dbReference>
<keyword evidence="3" id="KW-0805">Transcription regulation</keyword>
<dbReference type="Gene3D" id="3.30.450.20">
    <property type="entry name" value="PAS domain"/>
    <property type="match status" value="1"/>
</dbReference>
<evidence type="ECO:0000313" key="9">
    <source>
        <dbReference type="Proteomes" id="UP000751614"/>
    </source>
</evidence>
<dbReference type="SMART" id="SM00100">
    <property type="entry name" value="cNMP"/>
    <property type="match status" value="1"/>
</dbReference>
<dbReference type="InterPro" id="IPR035965">
    <property type="entry name" value="PAS-like_dom_sf"/>
</dbReference>
<dbReference type="CDD" id="cd00009">
    <property type="entry name" value="AAA"/>
    <property type="match status" value="1"/>
</dbReference>
<dbReference type="InterPro" id="IPR025944">
    <property type="entry name" value="Sigma_54_int_dom_CS"/>
</dbReference>
<dbReference type="RefSeq" id="WP_138834022.1">
    <property type="nucleotide sequence ID" value="NZ_VCNI01000001.1"/>
</dbReference>
<dbReference type="SUPFAM" id="SSF46689">
    <property type="entry name" value="Homeodomain-like"/>
    <property type="match status" value="1"/>
</dbReference>
<evidence type="ECO:0000259" key="7">
    <source>
        <dbReference type="PROSITE" id="PS50045"/>
    </source>
</evidence>
<dbReference type="SUPFAM" id="SSF52540">
    <property type="entry name" value="P-loop containing nucleoside triphosphate hydrolases"/>
    <property type="match status" value="1"/>
</dbReference>
<keyword evidence="1" id="KW-0547">Nucleotide-binding</keyword>
<dbReference type="PANTHER" id="PTHR32071:SF117">
    <property type="entry name" value="PTS-DEPENDENT DIHYDROXYACETONE KINASE OPERON REGULATORY PROTEIN-RELATED"/>
    <property type="match status" value="1"/>
</dbReference>
<name>A0ABY2WPT5_9FLAO</name>
<dbReference type="SUPFAM" id="SSF51206">
    <property type="entry name" value="cAMP-binding domain-like"/>
    <property type="match status" value="1"/>
</dbReference>
<dbReference type="InterPro" id="IPR025943">
    <property type="entry name" value="Sigma_54_int_dom_ATP-bd_2"/>
</dbReference>
<dbReference type="PROSITE" id="PS00888">
    <property type="entry name" value="CNMP_BINDING_1"/>
    <property type="match status" value="1"/>
</dbReference>
<dbReference type="PRINTS" id="PR00103">
    <property type="entry name" value="CAMPKINASE"/>
</dbReference>
<dbReference type="CDD" id="cd00038">
    <property type="entry name" value="CAP_ED"/>
    <property type="match status" value="1"/>
</dbReference>
<evidence type="ECO:0000259" key="6">
    <source>
        <dbReference type="PROSITE" id="PS50042"/>
    </source>
</evidence>
<dbReference type="PROSITE" id="PS50042">
    <property type="entry name" value="CNMP_BINDING_3"/>
    <property type="match status" value="1"/>
</dbReference>
<evidence type="ECO:0000256" key="3">
    <source>
        <dbReference type="ARBA" id="ARBA00023015"/>
    </source>
</evidence>
<dbReference type="SMART" id="SM00382">
    <property type="entry name" value="AAA"/>
    <property type="match status" value="1"/>
</dbReference>
<evidence type="ECO:0000256" key="5">
    <source>
        <dbReference type="ARBA" id="ARBA00023163"/>
    </source>
</evidence>
<comment type="caution">
    <text evidence="8">The sequence shown here is derived from an EMBL/GenBank/DDBJ whole genome shotgun (WGS) entry which is preliminary data.</text>
</comment>
<gene>
    <name evidence="8" type="ORF">FGG15_05485</name>
</gene>
<dbReference type="InterPro" id="IPR009057">
    <property type="entry name" value="Homeodomain-like_sf"/>
</dbReference>
<dbReference type="SMART" id="SM00091">
    <property type="entry name" value="PAS"/>
    <property type="match status" value="1"/>
</dbReference>
<dbReference type="Gene3D" id="2.60.120.10">
    <property type="entry name" value="Jelly Rolls"/>
    <property type="match status" value="1"/>
</dbReference>
<dbReference type="InterPro" id="IPR025662">
    <property type="entry name" value="Sigma_54_int_dom_ATP-bd_1"/>
</dbReference>